<dbReference type="PROSITE" id="PS51898">
    <property type="entry name" value="TYR_RECOMBINASE"/>
    <property type="match status" value="1"/>
</dbReference>
<evidence type="ECO:0000256" key="3">
    <source>
        <dbReference type="SAM" id="MobiDB-lite"/>
    </source>
</evidence>
<protein>
    <recommendedName>
        <fullName evidence="4">Tyr recombinase domain-containing protein</fullName>
    </recommendedName>
</protein>
<evidence type="ECO:0000256" key="2">
    <source>
        <dbReference type="ARBA" id="ARBA00023172"/>
    </source>
</evidence>
<evidence type="ECO:0000259" key="4">
    <source>
        <dbReference type="PROSITE" id="PS51898"/>
    </source>
</evidence>
<organism evidence="5 6">
    <name type="scientific">Cupriavidus oxalaticus</name>
    <dbReference type="NCBI Taxonomy" id="96344"/>
    <lineage>
        <taxon>Bacteria</taxon>
        <taxon>Pseudomonadati</taxon>
        <taxon>Pseudomonadota</taxon>
        <taxon>Betaproteobacteria</taxon>
        <taxon>Burkholderiales</taxon>
        <taxon>Burkholderiaceae</taxon>
        <taxon>Cupriavidus</taxon>
    </lineage>
</organism>
<feature type="region of interest" description="Disordered" evidence="3">
    <location>
        <begin position="1"/>
        <end position="20"/>
    </location>
</feature>
<dbReference type="Proteomes" id="UP000325743">
    <property type="component" value="Plasmid unnamed1"/>
</dbReference>
<keyword evidence="2" id="KW-0233">DNA recombination</keyword>
<dbReference type="InterPro" id="IPR050090">
    <property type="entry name" value="Tyrosine_recombinase_XerCD"/>
</dbReference>
<dbReference type="Gene3D" id="1.10.443.10">
    <property type="entry name" value="Intergrase catalytic core"/>
    <property type="match status" value="1"/>
</dbReference>
<dbReference type="GO" id="GO:0006310">
    <property type="term" value="P:DNA recombination"/>
    <property type="evidence" value="ECO:0007669"/>
    <property type="project" value="UniProtKB-KW"/>
</dbReference>
<dbReference type="RefSeq" id="WP_151073242.1">
    <property type="nucleotide sequence ID" value="NZ_CP032520.1"/>
</dbReference>
<keyword evidence="1" id="KW-0229">DNA integration</keyword>
<proteinExistence type="predicted"/>
<dbReference type="InterPro" id="IPR013762">
    <property type="entry name" value="Integrase-like_cat_sf"/>
</dbReference>
<dbReference type="PANTHER" id="PTHR30349:SF90">
    <property type="entry name" value="TYROSINE RECOMBINASE XERD"/>
    <property type="match status" value="1"/>
</dbReference>
<dbReference type="GO" id="GO:0003677">
    <property type="term" value="F:DNA binding"/>
    <property type="evidence" value="ECO:0007669"/>
    <property type="project" value="InterPro"/>
</dbReference>
<dbReference type="SUPFAM" id="SSF56349">
    <property type="entry name" value="DNA breaking-rejoining enzymes"/>
    <property type="match status" value="1"/>
</dbReference>
<evidence type="ECO:0000313" key="6">
    <source>
        <dbReference type="Proteomes" id="UP000325743"/>
    </source>
</evidence>
<dbReference type="GO" id="GO:0015074">
    <property type="term" value="P:DNA integration"/>
    <property type="evidence" value="ECO:0007669"/>
    <property type="project" value="UniProtKB-KW"/>
</dbReference>
<evidence type="ECO:0000256" key="1">
    <source>
        <dbReference type="ARBA" id="ARBA00022908"/>
    </source>
</evidence>
<dbReference type="EMBL" id="CP032520">
    <property type="protein sequence ID" value="QEZ49010.1"/>
    <property type="molecule type" value="Genomic_DNA"/>
</dbReference>
<dbReference type="AlphaFoldDB" id="A0A5P3VRY0"/>
<feature type="domain" description="Tyr recombinase" evidence="4">
    <location>
        <begin position="135"/>
        <end position="319"/>
    </location>
</feature>
<name>A0A5P3VRY0_9BURK</name>
<sequence length="326" mass="36052">MGHTQSPGLSARHARRPDATSVTELPSKLQHWLDDFDRHLSQVVGLASSSRRQYCFYVRRFLAQYGEATALAQWMPRAEWLSAFVCQEAARLHGHSRKKPGNALRAWLKYLVFCGTAGSELKDAIPAMPHWKYASLPVRLTADQIERVLGASLDGGVHELRNRAMLVILARMGLRARELTQLMLDDFDWSAGCMRIRPGKTHRERCLPLPHDVGEALSAYLLRERPRSSCRAVFLSTREPYGPILDSSVVSRTVRRAMNRAGVVGIPAAAHALRHTAATQMVCGGASFKEVADVLGHASLATTAIYAKLDLATLAQVALPWPGERS</sequence>
<accession>A0A5P3VRY0</accession>
<geneLocation type="plasmid" evidence="5">
    <name>unnamed1</name>
</geneLocation>
<dbReference type="InterPro" id="IPR002104">
    <property type="entry name" value="Integrase_catalytic"/>
</dbReference>
<keyword evidence="5" id="KW-0614">Plasmid</keyword>
<dbReference type="PANTHER" id="PTHR30349">
    <property type="entry name" value="PHAGE INTEGRASE-RELATED"/>
    <property type="match status" value="1"/>
</dbReference>
<dbReference type="Pfam" id="PF00589">
    <property type="entry name" value="Phage_integrase"/>
    <property type="match status" value="1"/>
</dbReference>
<evidence type="ECO:0000313" key="5">
    <source>
        <dbReference type="EMBL" id="QEZ49010.1"/>
    </source>
</evidence>
<dbReference type="InterPro" id="IPR011010">
    <property type="entry name" value="DNA_brk_join_enz"/>
</dbReference>
<reference evidence="5 6" key="1">
    <citation type="submission" date="2018-09" db="EMBL/GenBank/DDBJ databases">
        <title>Complete genome sequence of Cupriavidus oxalaticus T2, a bacterium capable of phenol tolerance and degradation.</title>
        <authorList>
            <person name="Yan J."/>
        </authorList>
    </citation>
    <scope>NUCLEOTIDE SEQUENCE [LARGE SCALE GENOMIC DNA]</scope>
    <source>
        <strain evidence="5 6">T2</strain>
        <plasmid evidence="5 6">unnamed1</plasmid>
    </source>
</reference>
<gene>
    <name evidence="5" type="ORF">D2917_32705</name>
</gene>